<feature type="domain" description="Type II secretion system protein GspF" evidence="7">
    <location>
        <begin position="112"/>
        <end position="236"/>
    </location>
</feature>
<dbReference type="PANTHER" id="PTHR35007:SF3">
    <property type="entry name" value="POSSIBLE CONSERVED ALANINE RICH MEMBRANE PROTEIN"/>
    <property type="match status" value="1"/>
</dbReference>
<dbReference type="EMBL" id="BAAAQM010000071">
    <property type="protein sequence ID" value="GAA2001408.1"/>
    <property type="molecule type" value="Genomic_DNA"/>
</dbReference>
<evidence type="ECO:0000313" key="9">
    <source>
        <dbReference type="Proteomes" id="UP001499854"/>
    </source>
</evidence>
<feature type="transmembrane region" description="Helical" evidence="6">
    <location>
        <begin position="62"/>
        <end position="88"/>
    </location>
</feature>
<feature type="transmembrane region" description="Helical" evidence="6">
    <location>
        <begin position="252"/>
        <end position="272"/>
    </location>
</feature>
<sequence>MGSVNAVTALIVAGFAVAIGLVLIVRGLAGDGQEPTAAPSRLDAWREKLAEPKMVRRLGISFGAAVLAGVFTGWPAAALLAGGVAWFAPSLMGRDTSTKTEVARIEAIASWAELLRDTLSAAAGLEQSILASATAVPAPIREQVQSLAGRLRAGATMEESLKAFAAELADPTADLIIAALLLASRSQARNLPEVLGSLAEATRAQAALRLRTAADRARTRTSVRMITAVVMAMAFGLIMLNRSFLAPYDTPTGQLVLLLVASLFGSALMWLNKMGAGKAPARFLTRLDGPAAAASRRGRR</sequence>
<evidence type="ECO:0000256" key="3">
    <source>
        <dbReference type="ARBA" id="ARBA00022692"/>
    </source>
</evidence>
<dbReference type="Pfam" id="PF00482">
    <property type="entry name" value="T2SSF"/>
    <property type="match status" value="1"/>
</dbReference>
<feature type="transmembrane region" description="Helical" evidence="6">
    <location>
        <begin position="7"/>
        <end position="29"/>
    </location>
</feature>
<keyword evidence="2" id="KW-1003">Cell membrane</keyword>
<dbReference type="Proteomes" id="UP001499854">
    <property type="component" value="Unassembled WGS sequence"/>
</dbReference>
<keyword evidence="9" id="KW-1185">Reference proteome</keyword>
<keyword evidence="4 6" id="KW-1133">Transmembrane helix</keyword>
<organism evidence="8 9">
    <name type="scientific">Catenulispora subtropica</name>
    <dbReference type="NCBI Taxonomy" id="450798"/>
    <lineage>
        <taxon>Bacteria</taxon>
        <taxon>Bacillati</taxon>
        <taxon>Actinomycetota</taxon>
        <taxon>Actinomycetes</taxon>
        <taxon>Catenulisporales</taxon>
        <taxon>Catenulisporaceae</taxon>
        <taxon>Catenulispora</taxon>
    </lineage>
</organism>
<comment type="subcellular location">
    <subcellularLocation>
        <location evidence="1">Cell membrane</location>
        <topology evidence="1">Multi-pass membrane protein</topology>
    </subcellularLocation>
</comment>
<evidence type="ECO:0000256" key="1">
    <source>
        <dbReference type="ARBA" id="ARBA00004651"/>
    </source>
</evidence>
<gene>
    <name evidence="8" type="ORF">GCM10009838_79010</name>
</gene>
<protein>
    <submittedName>
        <fullName evidence="8">Type II secretion system F family protein</fullName>
    </submittedName>
</protein>
<evidence type="ECO:0000256" key="6">
    <source>
        <dbReference type="SAM" id="Phobius"/>
    </source>
</evidence>
<feature type="transmembrane region" description="Helical" evidence="6">
    <location>
        <begin position="221"/>
        <end position="240"/>
    </location>
</feature>
<name>A0ABN2T880_9ACTN</name>
<keyword evidence="3 6" id="KW-0812">Transmembrane</keyword>
<accession>A0ABN2T880</accession>
<evidence type="ECO:0000256" key="4">
    <source>
        <dbReference type="ARBA" id="ARBA00022989"/>
    </source>
</evidence>
<dbReference type="PANTHER" id="PTHR35007">
    <property type="entry name" value="INTEGRAL MEMBRANE PROTEIN-RELATED"/>
    <property type="match status" value="1"/>
</dbReference>
<reference evidence="8 9" key="1">
    <citation type="journal article" date="2019" name="Int. J. Syst. Evol. Microbiol.">
        <title>The Global Catalogue of Microorganisms (GCM) 10K type strain sequencing project: providing services to taxonomists for standard genome sequencing and annotation.</title>
        <authorList>
            <consortium name="The Broad Institute Genomics Platform"/>
            <consortium name="The Broad Institute Genome Sequencing Center for Infectious Disease"/>
            <person name="Wu L."/>
            <person name="Ma J."/>
        </authorList>
    </citation>
    <scope>NUCLEOTIDE SEQUENCE [LARGE SCALE GENOMIC DNA]</scope>
    <source>
        <strain evidence="8 9">JCM 16013</strain>
    </source>
</reference>
<evidence type="ECO:0000313" key="8">
    <source>
        <dbReference type="EMBL" id="GAA2001408.1"/>
    </source>
</evidence>
<evidence type="ECO:0000256" key="5">
    <source>
        <dbReference type="ARBA" id="ARBA00023136"/>
    </source>
</evidence>
<evidence type="ECO:0000259" key="7">
    <source>
        <dbReference type="Pfam" id="PF00482"/>
    </source>
</evidence>
<dbReference type="InterPro" id="IPR018076">
    <property type="entry name" value="T2SS_GspF_dom"/>
</dbReference>
<keyword evidence="5 6" id="KW-0472">Membrane</keyword>
<evidence type="ECO:0000256" key="2">
    <source>
        <dbReference type="ARBA" id="ARBA00022475"/>
    </source>
</evidence>
<comment type="caution">
    <text evidence="8">The sequence shown here is derived from an EMBL/GenBank/DDBJ whole genome shotgun (WGS) entry which is preliminary data.</text>
</comment>
<proteinExistence type="predicted"/>